<dbReference type="Proteomes" id="UP001338137">
    <property type="component" value="Unassembled WGS sequence"/>
</dbReference>
<comment type="caution">
    <text evidence="2">The sequence shown here is derived from an EMBL/GenBank/DDBJ whole genome shotgun (WGS) entry which is preliminary data.</text>
</comment>
<sequence>MSAPRGLIEVDGKLMRWPDLISIRVIGTLYMAADTFEVKVRNDEFLSDWLRKNQEVKIYLGYVENPNKWYKNELTHVFTGKIDGVSPSFSRDMTCRIIGRDYSAHFLDTTFTVAYAERTASQIATILCNKYGLTPSITATTDVIDRDMYQNRKEWEILQSLADHEGFICYVDKNKTFYFGPRDLSDEDIEANLYYKQGFKSNTSIDFDDNSLDTFNQVTVRHYTKKQLIEGTARDEALISSMGQVKERTYYTSKVKSQAQAQALAEKMLPEFSRYVVTGKASRMAGIPALVCEKKVSVTGCGRFDGNYYVERFDHTLDKQGFITSIDVTSLRPDEAEQYRRDLYSSDSSILGSSRKLGSDTM</sequence>
<dbReference type="Pfam" id="PF24032">
    <property type="entry name" value="YQBQ"/>
    <property type="match status" value="1"/>
</dbReference>
<organism evidence="2 3">
    <name type="scientific">Paenibacillus alba</name>
    <dbReference type="NCBI Taxonomy" id="1197127"/>
    <lineage>
        <taxon>Bacteria</taxon>
        <taxon>Bacillati</taxon>
        <taxon>Bacillota</taxon>
        <taxon>Bacilli</taxon>
        <taxon>Bacillales</taxon>
        <taxon>Paenibacillaceae</taxon>
        <taxon>Paenibacillus</taxon>
    </lineage>
</organism>
<evidence type="ECO:0000313" key="3">
    <source>
        <dbReference type="Proteomes" id="UP001338137"/>
    </source>
</evidence>
<dbReference type="InterPro" id="IPR056937">
    <property type="entry name" value="YqbQ/XkdQ"/>
</dbReference>
<dbReference type="Gene3D" id="3.30.1920.10">
    <property type="entry name" value="Baseplate protein-like domains - 2 layer sandwich fold"/>
    <property type="match status" value="1"/>
</dbReference>
<evidence type="ECO:0000259" key="1">
    <source>
        <dbReference type="Pfam" id="PF24032"/>
    </source>
</evidence>
<reference evidence="2 3" key="1">
    <citation type="submission" date="2023-03" db="EMBL/GenBank/DDBJ databases">
        <title>Bacillus Genome Sequencing.</title>
        <authorList>
            <person name="Dunlap C."/>
        </authorList>
    </citation>
    <scope>NUCLEOTIDE SEQUENCE [LARGE SCALE GENOMIC DNA]</scope>
    <source>
        <strain evidence="2 3">BD-533</strain>
    </source>
</reference>
<dbReference type="InterPro" id="IPR023399">
    <property type="entry name" value="Baseplate-like_2-layer_sand"/>
</dbReference>
<dbReference type="EMBL" id="JARLKY010000090">
    <property type="protein sequence ID" value="MEC0231283.1"/>
    <property type="molecule type" value="Genomic_DNA"/>
</dbReference>
<protein>
    <recommendedName>
        <fullName evidence="1">YqbQ/XkdQ domain-containing protein</fullName>
    </recommendedName>
</protein>
<accession>A0ABU6GEV2</accession>
<name>A0ABU6GEV2_9BACL</name>
<dbReference type="RefSeq" id="WP_326075259.1">
    <property type="nucleotide sequence ID" value="NZ_JARLKY010000090.1"/>
</dbReference>
<dbReference type="Gene3D" id="3.55.50.10">
    <property type="entry name" value="Baseplate protein-like domains"/>
    <property type="match status" value="1"/>
</dbReference>
<feature type="domain" description="YqbQ/XkdQ" evidence="1">
    <location>
        <begin position="75"/>
        <end position="328"/>
    </location>
</feature>
<gene>
    <name evidence="2" type="ORF">P4I72_29715</name>
</gene>
<dbReference type="SUPFAM" id="SSF69279">
    <property type="entry name" value="Phage tail proteins"/>
    <property type="match status" value="1"/>
</dbReference>
<proteinExistence type="predicted"/>
<dbReference type="Gene3D" id="2.30.300.10">
    <property type="entry name" value="Baseplate protein-like domain - beta roll fold"/>
    <property type="match status" value="1"/>
</dbReference>
<keyword evidence="3" id="KW-1185">Reference proteome</keyword>
<evidence type="ECO:0000313" key="2">
    <source>
        <dbReference type="EMBL" id="MEC0231283.1"/>
    </source>
</evidence>